<name>A0A377PRY8_9HELI</name>
<dbReference type="EMBL" id="UGJE01000001">
    <property type="protein sequence ID" value="STQ85239.1"/>
    <property type="molecule type" value="Genomic_DNA"/>
</dbReference>
<protein>
    <submittedName>
        <fullName evidence="1">Uncharacterized protein</fullName>
    </submittedName>
</protein>
<dbReference type="EMBL" id="UGJE01000002">
    <property type="protein sequence ID" value="STQ85931.1"/>
    <property type="molecule type" value="Genomic_DNA"/>
</dbReference>
<proteinExistence type="predicted"/>
<reference evidence="1 3" key="1">
    <citation type="submission" date="2018-06" db="EMBL/GenBank/DDBJ databases">
        <authorList>
            <consortium name="Pathogen Informatics"/>
            <person name="Doyle S."/>
        </authorList>
    </citation>
    <scope>NUCLEOTIDE SEQUENCE [LARGE SCALE GENOMIC DNA]</scope>
    <source>
        <strain evidence="1 3">NCTC12714</strain>
    </source>
</reference>
<evidence type="ECO:0000313" key="1">
    <source>
        <dbReference type="EMBL" id="STQ85239.1"/>
    </source>
</evidence>
<gene>
    <name evidence="1" type="ORF">NCTC12714_00014</name>
    <name evidence="2" type="ORF">NCTC12714_00721</name>
</gene>
<dbReference type="AlphaFoldDB" id="A0A377PRY8"/>
<organism evidence="1 3">
    <name type="scientific">Helicobacter muridarum</name>
    <dbReference type="NCBI Taxonomy" id="216"/>
    <lineage>
        <taxon>Bacteria</taxon>
        <taxon>Pseudomonadati</taxon>
        <taxon>Campylobacterota</taxon>
        <taxon>Epsilonproteobacteria</taxon>
        <taxon>Campylobacterales</taxon>
        <taxon>Helicobacteraceae</taxon>
        <taxon>Helicobacter</taxon>
    </lineage>
</organism>
<evidence type="ECO:0000313" key="2">
    <source>
        <dbReference type="EMBL" id="STQ85931.1"/>
    </source>
</evidence>
<accession>A0A377PRY8</accession>
<dbReference type="Proteomes" id="UP000255139">
    <property type="component" value="Unassembled WGS sequence"/>
</dbReference>
<evidence type="ECO:0000313" key="3">
    <source>
        <dbReference type="Proteomes" id="UP000255139"/>
    </source>
</evidence>
<keyword evidence="3" id="KW-1185">Reference proteome</keyword>
<sequence>MKNYRLVTLRKKQYQKFLSSLNMEVEYIYLLSNWFKQPEYRDVLDYIISVNCKYYFEYIPLQILGLPIPINS</sequence>